<reference evidence="2 3" key="1">
    <citation type="submission" date="2018-09" db="EMBL/GenBank/DDBJ databases">
        <title>A high-quality reference genome of wild soybean provides a powerful tool to mine soybean genomes.</title>
        <authorList>
            <person name="Xie M."/>
            <person name="Chung C.Y.L."/>
            <person name="Li M.-W."/>
            <person name="Wong F.-L."/>
            <person name="Chan T.-F."/>
            <person name="Lam H.-M."/>
        </authorList>
    </citation>
    <scope>NUCLEOTIDE SEQUENCE [LARGE SCALE GENOMIC DNA]</scope>
    <source>
        <strain evidence="3">cv. W05</strain>
        <tissue evidence="2">Hypocotyl of etiolated seedlings</tissue>
    </source>
</reference>
<dbReference type="AlphaFoldDB" id="A0A445F9K7"/>
<feature type="chain" id="PRO_5019546803" evidence="1">
    <location>
        <begin position="39"/>
        <end position="233"/>
    </location>
</feature>
<gene>
    <name evidence="2" type="ORF">D0Y65_055013</name>
</gene>
<proteinExistence type="predicted"/>
<name>A0A445F9K7_GLYSO</name>
<evidence type="ECO:0000313" key="2">
    <source>
        <dbReference type="EMBL" id="RZB45491.1"/>
    </source>
</evidence>
<dbReference type="EMBL" id="QZWG01000020">
    <property type="protein sequence ID" value="RZB45491.1"/>
    <property type="molecule type" value="Genomic_DNA"/>
</dbReference>
<keyword evidence="1" id="KW-0732">Signal</keyword>
<evidence type="ECO:0000256" key="1">
    <source>
        <dbReference type="SAM" id="SignalP"/>
    </source>
</evidence>
<accession>A0A445F9K7</accession>
<dbReference type="PANTHER" id="PTHR47908:SF2">
    <property type="entry name" value="TETRATRICOPEPTIDE REPEAT (TPR)-LIKE SUPERFAMILY PROTEIN"/>
    <property type="match status" value="1"/>
</dbReference>
<keyword evidence="3" id="KW-1185">Reference proteome</keyword>
<dbReference type="GO" id="GO:0009507">
    <property type="term" value="C:chloroplast"/>
    <property type="evidence" value="ECO:0007669"/>
    <property type="project" value="TreeGrafter"/>
</dbReference>
<evidence type="ECO:0000313" key="3">
    <source>
        <dbReference type="Proteomes" id="UP000289340"/>
    </source>
</evidence>
<organism evidence="2 3">
    <name type="scientific">Glycine soja</name>
    <name type="common">Wild soybean</name>
    <dbReference type="NCBI Taxonomy" id="3848"/>
    <lineage>
        <taxon>Eukaryota</taxon>
        <taxon>Viridiplantae</taxon>
        <taxon>Streptophyta</taxon>
        <taxon>Embryophyta</taxon>
        <taxon>Tracheophyta</taxon>
        <taxon>Spermatophyta</taxon>
        <taxon>Magnoliopsida</taxon>
        <taxon>eudicotyledons</taxon>
        <taxon>Gunneridae</taxon>
        <taxon>Pentapetalae</taxon>
        <taxon>rosids</taxon>
        <taxon>fabids</taxon>
        <taxon>Fabales</taxon>
        <taxon>Fabaceae</taxon>
        <taxon>Papilionoideae</taxon>
        <taxon>50 kb inversion clade</taxon>
        <taxon>NPAAA clade</taxon>
        <taxon>indigoferoid/millettioid clade</taxon>
        <taxon>Phaseoleae</taxon>
        <taxon>Glycine</taxon>
        <taxon>Glycine subgen. Soja</taxon>
    </lineage>
</organism>
<dbReference type="PANTHER" id="PTHR47908">
    <property type="match status" value="1"/>
</dbReference>
<feature type="signal peptide" evidence="1">
    <location>
        <begin position="1"/>
        <end position="38"/>
    </location>
</feature>
<sequence>MSHNLKIIFPLLLSFKAPFSASHPLILTLRLFLPSVSGIWDALTCGNNIAREALLVIRRGMSLFRQGDVLGSLVSSTRQFSWTLVKRHAGYTFWKTLLSIHFDILVMKHCDCYRIFGKGAYHFTTLIGVGKRNYNVLHLNVGRDPWPVMREAYNMFIDGGDPEKLVAAFSGSREGEYFYASLYAGLYYESENETDAAKVHIVAACQSPYGQRSDDYMASLAKVHCPCRNWVFN</sequence>
<protein>
    <submittedName>
        <fullName evidence="2">Uncharacterized protein</fullName>
    </submittedName>
</protein>
<comment type="caution">
    <text evidence="2">The sequence shown here is derived from an EMBL/GenBank/DDBJ whole genome shotgun (WGS) entry which is preliminary data.</text>
</comment>
<dbReference type="Proteomes" id="UP000289340">
    <property type="component" value="Chromosome 20"/>
</dbReference>